<evidence type="ECO:0000313" key="4">
    <source>
        <dbReference type="Proteomes" id="UP000226079"/>
    </source>
</evidence>
<evidence type="ECO:0000313" key="3">
    <source>
        <dbReference type="EMBL" id="PFG16026.1"/>
    </source>
</evidence>
<proteinExistence type="predicted"/>
<dbReference type="EMBL" id="PDJC01000001">
    <property type="protein sequence ID" value="PFG16026.1"/>
    <property type="molecule type" value="Genomic_DNA"/>
</dbReference>
<dbReference type="GO" id="GO:0030313">
    <property type="term" value="C:cell envelope"/>
    <property type="evidence" value="ECO:0007669"/>
    <property type="project" value="UniProtKB-SubCell"/>
</dbReference>
<dbReference type="RefSeq" id="WP_098459602.1">
    <property type="nucleotide sequence ID" value="NZ_PDJC01000001.1"/>
</dbReference>
<comment type="subcellular location">
    <subcellularLocation>
        <location evidence="1">Cell envelope</location>
    </subcellularLocation>
</comment>
<keyword evidence="4" id="KW-1185">Reference proteome</keyword>
<name>A0A2A9CPE8_9ACTN</name>
<accession>A0A2A9CPE8</accession>
<gene>
    <name evidence="3" type="ORF">ATK74_0551</name>
</gene>
<keyword evidence="2" id="KW-0175">Coiled coil</keyword>
<dbReference type="InterPro" id="IPR050465">
    <property type="entry name" value="UPF0194_transport"/>
</dbReference>
<dbReference type="AlphaFoldDB" id="A0A2A9CPE8"/>
<dbReference type="PANTHER" id="PTHR32347">
    <property type="entry name" value="EFFLUX SYSTEM COMPONENT YKNX-RELATED"/>
    <property type="match status" value="1"/>
</dbReference>
<dbReference type="OrthoDB" id="9778236at2"/>
<evidence type="ECO:0000256" key="2">
    <source>
        <dbReference type="ARBA" id="ARBA00023054"/>
    </source>
</evidence>
<evidence type="ECO:0000256" key="1">
    <source>
        <dbReference type="ARBA" id="ARBA00004196"/>
    </source>
</evidence>
<dbReference type="Gene3D" id="2.40.50.100">
    <property type="match status" value="1"/>
</dbReference>
<dbReference type="SUPFAM" id="SSF111369">
    <property type="entry name" value="HlyD-like secretion proteins"/>
    <property type="match status" value="1"/>
</dbReference>
<organism evidence="3 4">
    <name type="scientific">Propionicimonas paludicola</name>
    <dbReference type="NCBI Taxonomy" id="185243"/>
    <lineage>
        <taxon>Bacteria</taxon>
        <taxon>Bacillati</taxon>
        <taxon>Actinomycetota</taxon>
        <taxon>Actinomycetes</taxon>
        <taxon>Propionibacteriales</taxon>
        <taxon>Nocardioidaceae</taxon>
        <taxon>Propionicimonas</taxon>
    </lineage>
</organism>
<dbReference type="Proteomes" id="UP000226079">
    <property type="component" value="Unassembled WGS sequence"/>
</dbReference>
<comment type="caution">
    <text evidence="3">The sequence shown here is derived from an EMBL/GenBank/DDBJ whole genome shotgun (WGS) entry which is preliminary data.</text>
</comment>
<sequence length="420" mass="43235">MHQPTLVLALAATVALSGCGSSPELRVIGNVTDEQDVVAMPALAMPAVNLDAGFTRASGPIDPVSGRQAQTTSGVAARYSLGTTATLDELKVAVGDHVRTGQPLGSVDTAALAAQLTSAKADAAVASAQIGVLQAAIDSTYDAQHDLADARAKVSDAISQLESTRSKLLKTRPTLRHKLSQVEDGLAAVQQAIAALPPGMPVPPELIAKQQQLTAARSQLKAGLKKIDAALPKLAAGLKKARAGRTRLDNARAKLTDGRASLCDLLGLARIGADTMKVPVDLTSVQLDLAELVAPRAGVVVWVAQPGEQLAAGADAVAIRPDRPSTVTAWLSPSQLATVCLGDAADVHADWLAGDTTIAATLTRIAPSADYPPSSTGTDEIHLTRAVQVEFTATDQLPAGSPVELSIHGCHPAATLEMDR</sequence>
<dbReference type="PANTHER" id="PTHR32347:SF23">
    <property type="entry name" value="BLL5650 PROTEIN"/>
    <property type="match status" value="1"/>
</dbReference>
<reference evidence="3 4" key="1">
    <citation type="submission" date="2017-10" db="EMBL/GenBank/DDBJ databases">
        <title>Sequencing the genomes of 1000 actinobacteria strains.</title>
        <authorList>
            <person name="Klenk H.-P."/>
        </authorList>
    </citation>
    <scope>NUCLEOTIDE SEQUENCE [LARGE SCALE GENOMIC DNA]</scope>
    <source>
        <strain evidence="3 4">DSM 15597</strain>
    </source>
</reference>
<protein>
    <submittedName>
        <fullName evidence="3">Biotin/lipoyl-binding protein</fullName>
    </submittedName>
</protein>